<feature type="region of interest" description="Disordered" evidence="1">
    <location>
        <begin position="341"/>
        <end position="366"/>
    </location>
</feature>
<feature type="compositionally biased region" description="Pro residues" evidence="1">
    <location>
        <begin position="114"/>
        <end position="124"/>
    </location>
</feature>
<proteinExistence type="predicted"/>
<name>A0AAV4ZMS2_9HYPH</name>
<gene>
    <name evidence="2" type="ORF">BHAOGJBA_2940</name>
</gene>
<dbReference type="Proteomes" id="UP001055247">
    <property type="component" value="Unassembled WGS sequence"/>
</dbReference>
<feature type="compositionally biased region" description="Pro residues" evidence="1">
    <location>
        <begin position="510"/>
        <end position="523"/>
    </location>
</feature>
<reference evidence="2" key="2">
    <citation type="submission" date="2021-08" db="EMBL/GenBank/DDBJ databases">
        <authorList>
            <person name="Tani A."/>
            <person name="Ola A."/>
            <person name="Ogura Y."/>
            <person name="Katsura K."/>
            <person name="Hayashi T."/>
        </authorList>
    </citation>
    <scope>NUCLEOTIDE SEQUENCE</scope>
    <source>
        <strain evidence="2">DSM 16372</strain>
    </source>
</reference>
<feature type="compositionally biased region" description="Basic and acidic residues" evidence="1">
    <location>
        <begin position="141"/>
        <end position="151"/>
    </location>
</feature>
<protein>
    <submittedName>
        <fullName evidence="2">Uncharacterized protein</fullName>
    </submittedName>
</protein>
<keyword evidence="3" id="KW-1185">Reference proteome</keyword>
<feature type="region of interest" description="Disordered" evidence="1">
    <location>
        <begin position="280"/>
        <end position="304"/>
    </location>
</feature>
<dbReference type="EMBL" id="BPQO01000011">
    <property type="protein sequence ID" value="GJD89413.1"/>
    <property type="molecule type" value="Genomic_DNA"/>
</dbReference>
<evidence type="ECO:0000256" key="1">
    <source>
        <dbReference type="SAM" id="MobiDB-lite"/>
    </source>
</evidence>
<dbReference type="AlphaFoldDB" id="A0AAV4ZMS2"/>
<reference evidence="2" key="1">
    <citation type="journal article" date="2016" name="Front. Microbiol.">
        <title>Genome Sequence of the Piezophilic, Mesophilic Sulfate-Reducing Bacterium Desulfovibrio indicus J2T.</title>
        <authorList>
            <person name="Cao J."/>
            <person name="Maignien L."/>
            <person name="Shao Z."/>
            <person name="Alain K."/>
            <person name="Jebbar M."/>
        </authorList>
    </citation>
    <scope>NUCLEOTIDE SEQUENCE</scope>
    <source>
        <strain evidence="2">DSM 16372</strain>
    </source>
</reference>
<evidence type="ECO:0000313" key="2">
    <source>
        <dbReference type="EMBL" id="GJD89413.1"/>
    </source>
</evidence>
<feature type="compositionally biased region" description="Basic and acidic residues" evidence="1">
    <location>
        <begin position="445"/>
        <end position="458"/>
    </location>
</feature>
<feature type="region of interest" description="Disordered" evidence="1">
    <location>
        <begin position="252"/>
        <end position="271"/>
    </location>
</feature>
<feature type="region of interest" description="Disordered" evidence="1">
    <location>
        <begin position="488"/>
        <end position="566"/>
    </location>
</feature>
<accession>A0AAV4ZMS2</accession>
<feature type="region of interest" description="Disordered" evidence="1">
    <location>
        <begin position="93"/>
        <end position="151"/>
    </location>
</feature>
<sequence length="566" mass="58929">MSSLKALEPVELRLAASFRVRREIARLTEIDAALRSEAREMTADVIGGRPEVVEVMLDVIGKPFEQEPEACAAAFGQGFVEGFLVEEHDLRLEGAPAPGSPSGAHAALGGAPPSGSPSLPPPRAAGPAAVPGQQASPPSHETGRIPQDDERPSLTEMLARRLSAYDVVMPDDFFGVTFDMLKRPEAEQIMAEATLAAVDGLTLDASPYKADRGKVHWRRRLFEEAFAHFQANPPLPIEDAVVGMDAAAIERSVEPPPAPEPARETAPAVGPVRAQEAIGSEIAPDEVRDEAASPASASGADARDDLIPEQASSLEELSAPEFPAQDPEPVRDVVFEAQEAYAGREESSDPVSQVAPENPVGEAPAAPIGRVIDFPLQVARAHEPQAEDVLDPFGAGPSLSPVRASAPIPPASDAPYDGPAADPHDETPPPYDEEDWGAPTDDAADLEREFSERIGYDRSDEEGSDADGLDAAAAAALAVVVETPATPVAAGLPTGGIPPRPAMPNLRPAPSMPPRPASAPPSMPSVGSVSPSPVAASAPPMRPSLAGGEAGMRVAPRPVAVRPPGM</sequence>
<evidence type="ECO:0000313" key="3">
    <source>
        <dbReference type="Proteomes" id="UP001055247"/>
    </source>
</evidence>
<feature type="region of interest" description="Disordered" evidence="1">
    <location>
        <begin position="383"/>
        <end position="467"/>
    </location>
</feature>
<feature type="compositionally biased region" description="Low complexity" evidence="1">
    <location>
        <begin position="524"/>
        <end position="539"/>
    </location>
</feature>
<organism evidence="2 3">
    <name type="scientific">Methylobacterium hispanicum</name>
    <dbReference type="NCBI Taxonomy" id="270350"/>
    <lineage>
        <taxon>Bacteria</taxon>
        <taxon>Pseudomonadati</taxon>
        <taxon>Pseudomonadota</taxon>
        <taxon>Alphaproteobacteria</taxon>
        <taxon>Hyphomicrobiales</taxon>
        <taxon>Methylobacteriaceae</taxon>
        <taxon>Methylobacterium</taxon>
    </lineage>
</organism>
<comment type="caution">
    <text evidence="2">The sequence shown here is derived from an EMBL/GenBank/DDBJ whole genome shotgun (WGS) entry which is preliminary data.</text>
</comment>
<feature type="compositionally biased region" description="Low complexity" evidence="1">
    <location>
        <begin position="551"/>
        <end position="566"/>
    </location>
</feature>
<dbReference type="RefSeq" id="WP_238230236.1">
    <property type="nucleotide sequence ID" value="NZ_BPQO01000011.1"/>
</dbReference>
<feature type="compositionally biased region" description="Low complexity" evidence="1">
    <location>
        <begin position="125"/>
        <end position="139"/>
    </location>
</feature>
<feature type="compositionally biased region" description="Low complexity" evidence="1">
    <location>
        <begin position="94"/>
        <end position="113"/>
    </location>
</feature>